<reference evidence="2 3" key="1">
    <citation type="submission" date="2023-03" db="EMBL/GenBank/DDBJ databases">
        <title>High-quality genome of Scylla paramamosain provides insights in environmental adaptation.</title>
        <authorList>
            <person name="Zhang L."/>
        </authorList>
    </citation>
    <scope>NUCLEOTIDE SEQUENCE [LARGE SCALE GENOMIC DNA]</scope>
    <source>
        <strain evidence="2">LZ_2023a</strain>
        <tissue evidence="2">Muscle</tissue>
    </source>
</reference>
<dbReference type="EMBL" id="JARAKH010000010">
    <property type="protein sequence ID" value="KAK8400493.1"/>
    <property type="molecule type" value="Genomic_DNA"/>
</dbReference>
<proteinExistence type="predicted"/>
<evidence type="ECO:0000313" key="2">
    <source>
        <dbReference type="EMBL" id="KAK8400493.1"/>
    </source>
</evidence>
<feature type="region of interest" description="Disordered" evidence="1">
    <location>
        <begin position="136"/>
        <end position="166"/>
    </location>
</feature>
<gene>
    <name evidence="2" type="ORF">O3P69_003273</name>
</gene>
<sequence>MSKPGRDYSTECQGKLGITALSVKTSHNYNSGWEVGAYPNGKCMAYDASSCVEEGPAAVLVVVVVVVEGVQQKASPPRRPTFALPASSQMKRGGMYLSGNMSTGVIQDGVDVHAEVVRLSFHSRYDASFSYEKSEEFAHQPHTRGRTALDTPPKLRISPFQSSAFQ</sequence>
<accession>A0AAW0UMP3</accession>
<evidence type="ECO:0000313" key="3">
    <source>
        <dbReference type="Proteomes" id="UP001487740"/>
    </source>
</evidence>
<evidence type="ECO:0000256" key="1">
    <source>
        <dbReference type="SAM" id="MobiDB-lite"/>
    </source>
</evidence>
<dbReference type="AlphaFoldDB" id="A0AAW0UMP3"/>
<protein>
    <submittedName>
        <fullName evidence="2">Uncharacterized protein</fullName>
    </submittedName>
</protein>
<keyword evidence="3" id="KW-1185">Reference proteome</keyword>
<organism evidence="2 3">
    <name type="scientific">Scylla paramamosain</name>
    <name type="common">Mud crab</name>
    <dbReference type="NCBI Taxonomy" id="85552"/>
    <lineage>
        <taxon>Eukaryota</taxon>
        <taxon>Metazoa</taxon>
        <taxon>Ecdysozoa</taxon>
        <taxon>Arthropoda</taxon>
        <taxon>Crustacea</taxon>
        <taxon>Multicrustacea</taxon>
        <taxon>Malacostraca</taxon>
        <taxon>Eumalacostraca</taxon>
        <taxon>Eucarida</taxon>
        <taxon>Decapoda</taxon>
        <taxon>Pleocyemata</taxon>
        <taxon>Brachyura</taxon>
        <taxon>Eubrachyura</taxon>
        <taxon>Portunoidea</taxon>
        <taxon>Portunidae</taxon>
        <taxon>Portuninae</taxon>
        <taxon>Scylla</taxon>
    </lineage>
</organism>
<dbReference type="Proteomes" id="UP001487740">
    <property type="component" value="Unassembled WGS sequence"/>
</dbReference>
<name>A0AAW0UMP3_SCYPA</name>
<comment type="caution">
    <text evidence="2">The sequence shown here is derived from an EMBL/GenBank/DDBJ whole genome shotgun (WGS) entry which is preliminary data.</text>
</comment>